<accession>A0AAP0Q561</accession>
<dbReference type="InterPro" id="IPR036063">
    <property type="entry name" value="Smr_dom_sf"/>
</dbReference>
<name>A0AAP0Q561_9MAGN</name>
<protein>
    <recommendedName>
        <fullName evidence="2">Smr domain-containing protein</fullName>
    </recommendedName>
</protein>
<reference evidence="3 4" key="1">
    <citation type="submission" date="2024-01" db="EMBL/GenBank/DDBJ databases">
        <title>Genome assemblies of Stephania.</title>
        <authorList>
            <person name="Yang L."/>
        </authorList>
    </citation>
    <scope>NUCLEOTIDE SEQUENCE [LARGE SCALE GENOMIC DNA]</scope>
    <source>
        <strain evidence="3">YNDBR</strain>
        <tissue evidence="3">Leaf</tissue>
    </source>
</reference>
<gene>
    <name evidence="3" type="ORF">Syun_000282</name>
</gene>
<dbReference type="InterPro" id="IPR055319">
    <property type="entry name" value="At5g58720-like"/>
</dbReference>
<dbReference type="PROSITE" id="PS50828">
    <property type="entry name" value="SMR"/>
    <property type="match status" value="1"/>
</dbReference>
<feature type="region of interest" description="Disordered" evidence="1">
    <location>
        <begin position="73"/>
        <end position="116"/>
    </location>
</feature>
<proteinExistence type="predicted"/>
<evidence type="ECO:0000256" key="1">
    <source>
        <dbReference type="SAM" id="MobiDB-lite"/>
    </source>
</evidence>
<dbReference type="InterPro" id="IPR013899">
    <property type="entry name" value="DUF1771"/>
</dbReference>
<dbReference type="Pfam" id="PF08590">
    <property type="entry name" value="DUF1771"/>
    <property type="match status" value="1"/>
</dbReference>
<evidence type="ECO:0000313" key="3">
    <source>
        <dbReference type="EMBL" id="KAK9168142.1"/>
    </source>
</evidence>
<feature type="region of interest" description="Disordered" evidence="1">
    <location>
        <begin position="1"/>
        <end position="32"/>
    </location>
</feature>
<dbReference type="InterPro" id="IPR056254">
    <property type="entry name" value="At5g58720/SDE5-like_UBA-like"/>
</dbReference>
<keyword evidence="4" id="KW-1185">Reference proteome</keyword>
<sequence length="471" mass="51993">MKHSKNSKKKRSRNPRQMNASGVGEGKGEEQSMAMAGLAEAFSSISMERVALAYGEAGGDANRAAEILGSLLESSSSTDPCSSSSGWSSSERGFDFSGDDPSTSSTSSERLSEEDLMQLHVSARGKERKSVASMGMVAGVIGKDYMATNKRLSRNSPALKAVREAPEHNEEVEQFIWSMLGEDCELSMEVVRDVLGEFVVSRESIDDAMFPNSSVFLLVLKVCYAIDLKFESLELRKHVRQCPRFAGQCGYNVEKALDALLDLSVPFCDQFKDGNWSHHANNCENDSRTFHHHADSVHGKNADYQSIRKGATERYDAMKSCYQKAAAAYSRGERGYAAYLSEQGRIQNKMAKEADERASLEIFRTRNQGIHNIVTIDLHGQHVQQAIKILKAHLLIFSTYISSVPFLVCLAVQSLRVITGYGHGVAAGKVKQSVIGLLKKECIEWTEENLGSVLIKLNGRRNFSFMNTDQG</sequence>
<dbReference type="PANTHER" id="PTHR47676:SF1">
    <property type="entry name" value="SMR DOMAIN-CONTAINING PROTEIN"/>
    <property type="match status" value="1"/>
</dbReference>
<dbReference type="PANTHER" id="PTHR47676">
    <property type="entry name" value="OS01G0225100 PROTEIN"/>
    <property type="match status" value="1"/>
</dbReference>
<evidence type="ECO:0000313" key="4">
    <source>
        <dbReference type="Proteomes" id="UP001420932"/>
    </source>
</evidence>
<evidence type="ECO:0000259" key="2">
    <source>
        <dbReference type="PROSITE" id="PS50828"/>
    </source>
</evidence>
<feature type="compositionally biased region" description="Basic residues" evidence="1">
    <location>
        <begin position="1"/>
        <end position="14"/>
    </location>
</feature>
<feature type="compositionally biased region" description="Low complexity" evidence="1">
    <location>
        <begin position="73"/>
        <end position="109"/>
    </location>
</feature>
<dbReference type="AlphaFoldDB" id="A0AAP0Q561"/>
<dbReference type="EMBL" id="JBBNAF010000001">
    <property type="protein sequence ID" value="KAK9168142.1"/>
    <property type="molecule type" value="Genomic_DNA"/>
</dbReference>
<feature type="domain" description="Smr" evidence="2">
    <location>
        <begin position="376"/>
        <end position="458"/>
    </location>
</feature>
<comment type="caution">
    <text evidence="3">The sequence shown here is derived from an EMBL/GenBank/DDBJ whole genome shotgun (WGS) entry which is preliminary data.</text>
</comment>
<dbReference type="Pfam" id="PF24767">
    <property type="entry name" value="UBA_At5g58720"/>
    <property type="match status" value="1"/>
</dbReference>
<dbReference type="Gene3D" id="3.30.1370.110">
    <property type="match status" value="1"/>
</dbReference>
<dbReference type="Proteomes" id="UP001420932">
    <property type="component" value="Unassembled WGS sequence"/>
</dbReference>
<dbReference type="InterPro" id="IPR002625">
    <property type="entry name" value="Smr_dom"/>
</dbReference>
<dbReference type="SUPFAM" id="SSF160443">
    <property type="entry name" value="SMR domain-like"/>
    <property type="match status" value="1"/>
</dbReference>
<organism evidence="3 4">
    <name type="scientific">Stephania yunnanensis</name>
    <dbReference type="NCBI Taxonomy" id="152371"/>
    <lineage>
        <taxon>Eukaryota</taxon>
        <taxon>Viridiplantae</taxon>
        <taxon>Streptophyta</taxon>
        <taxon>Embryophyta</taxon>
        <taxon>Tracheophyta</taxon>
        <taxon>Spermatophyta</taxon>
        <taxon>Magnoliopsida</taxon>
        <taxon>Ranunculales</taxon>
        <taxon>Menispermaceae</taxon>
        <taxon>Menispermoideae</taxon>
        <taxon>Cissampelideae</taxon>
        <taxon>Stephania</taxon>
    </lineage>
</organism>
<dbReference type="SMART" id="SM00463">
    <property type="entry name" value="SMR"/>
    <property type="match status" value="1"/>
</dbReference>
<dbReference type="SMART" id="SM01162">
    <property type="entry name" value="DUF1771"/>
    <property type="match status" value="1"/>
</dbReference>